<dbReference type="AlphaFoldDB" id="A0AAC9LHB6"/>
<evidence type="ECO:0000256" key="1">
    <source>
        <dbReference type="SAM" id="MobiDB-lite"/>
    </source>
</evidence>
<reference evidence="3" key="1">
    <citation type="submission" date="2016-06" db="EMBL/GenBank/DDBJ databases">
        <title>Complete genome sequence of Actinoalloteichus fjordicus DSM 46855 (=ADI127-17), type strain of the new species Actinoalloteichus fjordicus.</title>
        <authorList>
            <person name="Ruckert C."/>
            <person name="Nouioui I."/>
            <person name="Willmese J."/>
            <person name="van Wezel G."/>
            <person name="Klenk H.-P."/>
            <person name="Kalinowski J."/>
            <person name="Zotchev S.B."/>
        </authorList>
    </citation>
    <scope>NUCLEOTIDE SEQUENCE [LARGE SCALE GENOMIC DNA]</scope>
    <source>
        <strain evidence="3">ADI127-7</strain>
    </source>
</reference>
<keyword evidence="3" id="KW-1185">Reference proteome</keyword>
<evidence type="ECO:0000313" key="2">
    <source>
        <dbReference type="EMBL" id="APU17898.1"/>
    </source>
</evidence>
<name>A0AAC9LHB6_9PSEU</name>
<gene>
    <name evidence="2" type="ORF">UA74_29530</name>
</gene>
<dbReference type="RefSeq" id="WP_157442344.1">
    <property type="nucleotide sequence ID" value="NZ_CP016076.1"/>
</dbReference>
<sequence length="77" mass="8316">MMNIVLTWTAGVLALTMLLLMALSTLLPDLTERRAEGPRVAARKAAAEGVTAQGTSQRTARRSSLFEPRLAAAVRHQ</sequence>
<dbReference type="Proteomes" id="UP000185511">
    <property type="component" value="Chromosome"/>
</dbReference>
<dbReference type="EMBL" id="CP016076">
    <property type="protein sequence ID" value="APU17898.1"/>
    <property type="molecule type" value="Genomic_DNA"/>
</dbReference>
<protein>
    <submittedName>
        <fullName evidence="2">Uncharacterized protein</fullName>
    </submittedName>
</protein>
<accession>A0AAC9LHB6</accession>
<feature type="region of interest" description="Disordered" evidence="1">
    <location>
        <begin position="38"/>
        <end position="77"/>
    </location>
</feature>
<organism evidence="2 3">
    <name type="scientific">Actinoalloteichus fjordicus</name>
    <dbReference type="NCBI Taxonomy" id="1612552"/>
    <lineage>
        <taxon>Bacteria</taxon>
        <taxon>Bacillati</taxon>
        <taxon>Actinomycetota</taxon>
        <taxon>Actinomycetes</taxon>
        <taxon>Pseudonocardiales</taxon>
        <taxon>Pseudonocardiaceae</taxon>
        <taxon>Actinoalloteichus</taxon>
    </lineage>
</organism>
<evidence type="ECO:0000313" key="3">
    <source>
        <dbReference type="Proteomes" id="UP000185511"/>
    </source>
</evidence>
<proteinExistence type="predicted"/>
<dbReference type="KEGG" id="acad:UA74_29530"/>